<evidence type="ECO:0000256" key="2">
    <source>
        <dbReference type="SAM" id="MobiDB-lite"/>
    </source>
</evidence>
<dbReference type="SUPFAM" id="SSF81296">
    <property type="entry name" value="E set domains"/>
    <property type="match status" value="2"/>
</dbReference>
<organism evidence="5 6">
    <name type="scientific">Rhizopus oryzae</name>
    <name type="common">Mucormycosis agent</name>
    <name type="synonym">Rhizopus arrhizus var. delemar</name>
    <dbReference type="NCBI Taxonomy" id="64495"/>
    <lineage>
        <taxon>Eukaryota</taxon>
        <taxon>Fungi</taxon>
        <taxon>Fungi incertae sedis</taxon>
        <taxon>Mucoromycota</taxon>
        <taxon>Mucoromycotina</taxon>
        <taxon>Mucoromycetes</taxon>
        <taxon>Mucorales</taxon>
        <taxon>Mucorineae</taxon>
        <taxon>Rhizopodaceae</taxon>
        <taxon>Rhizopus</taxon>
    </lineage>
</organism>
<accession>A0A9P7BV78</accession>
<sequence>MTDLFKSNENEFYIELKQERYYFPGEDISGDVVLDLKKSTKTNNIKVSLEGYAEIGGRTMTIYSKSIFVAEPPEGEKSYYLDAYTHRFPFKISIPSSSDYILPSTLEIPKLLKVSYRLVAVHNRPFVIMEKFCSTATERITILEDINVEKNGLDKEHNQIRELALTGETRKVRVVIALGKRAAVKGDTIPITITIHHIGVMVRDKAIKVQLIRYVYYGKNKGELFGPKTLSETTANIEISGPISFTKSFNLKLPIPTASACPTVENSCDAFRIEYCIRATINLNEENPLRKEEPNDIVCFNIPFIIGTHPKLAFNIDDDDEVEEEVEEEETVQKMSETNSNNSSEYDQVFEKMKELELNSIPSTPALSSQENPEETPVPSLKSNSPRVPNEKDYKGIKPLSRLQETPPATPTPTLSNMSSTSLVQSPVQEAFKMTPANTPPMQHQVTVISPPLDHSPISPVEHSKRENATSNVSLNSNDYPSAASSIQRQDSMRWVVKSEDESSCASTSPTVSNNYYSPKNSTISSTISSPTPSTLSNKPRPIPSSPMPMPYSHNSTPIAFSTPQLVPSTPMPEAATHHVFPSLYPSHSTPNSQFHSSTSQPSLGNYPGPPNGPPQYNYPNMTMPSAFPSSEQVYNHHPLNPTYAYYGQNNHTPPNQGYGHHHHPYQTSYGHNQPSNVSFPTPYGNSHHPSPHHSSSFHSS</sequence>
<evidence type="ECO:0000259" key="3">
    <source>
        <dbReference type="Pfam" id="PF00339"/>
    </source>
</evidence>
<feature type="compositionally biased region" description="Polar residues" evidence="2">
    <location>
        <begin position="469"/>
        <end position="490"/>
    </location>
</feature>
<feature type="compositionally biased region" description="Polar residues" evidence="2">
    <location>
        <begin position="436"/>
        <end position="448"/>
    </location>
</feature>
<evidence type="ECO:0008006" key="7">
    <source>
        <dbReference type="Google" id="ProtNLM"/>
    </source>
</evidence>
<feature type="region of interest" description="Disordered" evidence="2">
    <location>
        <begin position="363"/>
        <end position="625"/>
    </location>
</feature>
<evidence type="ECO:0000313" key="6">
    <source>
        <dbReference type="Proteomes" id="UP000716291"/>
    </source>
</evidence>
<proteinExistence type="inferred from homology"/>
<dbReference type="GO" id="GO:0005829">
    <property type="term" value="C:cytosol"/>
    <property type="evidence" value="ECO:0007669"/>
    <property type="project" value="TreeGrafter"/>
</dbReference>
<dbReference type="InterPro" id="IPR014752">
    <property type="entry name" value="Arrestin-like_C"/>
</dbReference>
<dbReference type="InterPro" id="IPR050357">
    <property type="entry name" value="Arrestin_domain-protein"/>
</dbReference>
<evidence type="ECO:0000313" key="5">
    <source>
        <dbReference type="EMBL" id="KAG1312948.1"/>
    </source>
</evidence>
<feature type="compositionally biased region" description="Polar residues" evidence="2">
    <location>
        <begin position="553"/>
        <end position="568"/>
    </location>
</feature>
<dbReference type="Proteomes" id="UP000716291">
    <property type="component" value="Unassembled WGS sequence"/>
</dbReference>
<dbReference type="GO" id="GO:0070086">
    <property type="term" value="P:ubiquitin-dependent endocytosis"/>
    <property type="evidence" value="ECO:0007669"/>
    <property type="project" value="TreeGrafter"/>
</dbReference>
<evidence type="ECO:0000256" key="1">
    <source>
        <dbReference type="ARBA" id="ARBA00037950"/>
    </source>
</evidence>
<feature type="compositionally biased region" description="Low complexity" evidence="2">
    <location>
        <begin position="522"/>
        <end position="535"/>
    </location>
</feature>
<dbReference type="GO" id="GO:0005886">
    <property type="term" value="C:plasma membrane"/>
    <property type="evidence" value="ECO:0007669"/>
    <property type="project" value="TreeGrafter"/>
</dbReference>
<feature type="compositionally biased region" description="Pro residues" evidence="2">
    <location>
        <begin position="541"/>
        <end position="550"/>
    </location>
</feature>
<feature type="compositionally biased region" description="Polar residues" evidence="2">
    <location>
        <begin position="412"/>
        <end position="428"/>
    </location>
</feature>
<feature type="compositionally biased region" description="Polar residues" evidence="2">
    <location>
        <begin position="586"/>
        <end position="604"/>
    </location>
</feature>
<feature type="compositionally biased region" description="Low complexity" evidence="2">
    <location>
        <begin position="687"/>
        <end position="701"/>
    </location>
</feature>
<feature type="domain" description="Arrestin-like N-terminal" evidence="3">
    <location>
        <begin position="13"/>
        <end position="145"/>
    </location>
</feature>
<comment type="similarity">
    <text evidence="1">Belongs to the arrestin family. PalF/RIM8 subfamily.</text>
</comment>
<dbReference type="InterPro" id="IPR011021">
    <property type="entry name" value="Arrestin-like_N"/>
</dbReference>
<name>A0A9P7BV78_RHIOR</name>
<feature type="region of interest" description="Disordered" evidence="2">
    <location>
        <begin position="320"/>
        <end position="345"/>
    </location>
</feature>
<feature type="domain" description="Arrestin C-terminal-like" evidence="4">
    <location>
        <begin position="171"/>
        <end position="310"/>
    </location>
</feature>
<protein>
    <recommendedName>
        <fullName evidence="7">Arrestin C-terminal-like domain-containing protein</fullName>
    </recommendedName>
</protein>
<dbReference type="Pfam" id="PF02752">
    <property type="entry name" value="Arrestin_C"/>
    <property type="match status" value="1"/>
</dbReference>
<dbReference type="Pfam" id="PF00339">
    <property type="entry name" value="Arrestin_N"/>
    <property type="match status" value="1"/>
</dbReference>
<feature type="compositionally biased region" description="Polar residues" evidence="2">
    <location>
        <begin position="333"/>
        <end position="345"/>
    </location>
</feature>
<gene>
    <name evidence="5" type="ORF">G6F64_002625</name>
</gene>
<keyword evidence="6" id="KW-1185">Reference proteome</keyword>
<dbReference type="Gene3D" id="2.60.40.640">
    <property type="match status" value="2"/>
</dbReference>
<feature type="region of interest" description="Disordered" evidence="2">
    <location>
        <begin position="640"/>
        <end position="701"/>
    </location>
</feature>
<feature type="compositionally biased region" description="Acidic residues" evidence="2">
    <location>
        <begin position="320"/>
        <end position="330"/>
    </location>
</feature>
<feature type="compositionally biased region" description="Polar residues" evidence="2">
    <location>
        <begin position="504"/>
        <end position="521"/>
    </location>
</feature>
<dbReference type="PANTHER" id="PTHR11188:SF161">
    <property type="entry name" value="PH-RESPONSE REGULATOR PROTEIN PALF_RIM8"/>
    <property type="match status" value="1"/>
</dbReference>
<comment type="caution">
    <text evidence="5">The sequence shown here is derived from an EMBL/GenBank/DDBJ whole genome shotgun (WGS) entry which is preliminary data.</text>
</comment>
<dbReference type="InterPro" id="IPR014756">
    <property type="entry name" value="Ig_E-set"/>
</dbReference>
<dbReference type="EMBL" id="JAANQT010000234">
    <property type="protein sequence ID" value="KAG1312948.1"/>
    <property type="molecule type" value="Genomic_DNA"/>
</dbReference>
<dbReference type="PANTHER" id="PTHR11188">
    <property type="entry name" value="ARRESTIN DOMAIN CONTAINING PROTEIN"/>
    <property type="match status" value="1"/>
</dbReference>
<dbReference type="InterPro" id="IPR011022">
    <property type="entry name" value="Arrestin_C-like"/>
</dbReference>
<evidence type="ECO:0000259" key="4">
    <source>
        <dbReference type="Pfam" id="PF02752"/>
    </source>
</evidence>
<feature type="compositionally biased region" description="Polar residues" evidence="2">
    <location>
        <begin position="666"/>
        <end position="680"/>
    </location>
</feature>
<dbReference type="AlphaFoldDB" id="A0A9P7BV78"/>
<dbReference type="GO" id="GO:0031625">
    <property type="term" value="F:ubiquitin protein ligase binding"/>
    <property type="evidence" value="ECO:0007669"/>
    <property type="project" value="TreeGrafter"/>
</dbReference>
<reference evidence="5" key="1">
    <citation type="journal article" date="2020" name="Microb. Genom.">
        <title>Genetic diversity of clinical and environmental Mucorales isolates obtained from an investigation of mucormycosis cases among solid organ transplant recipients.</title>
        <authorList>
            <person name="Nguyen M.H."/>
            <person name="Kaul D."/>
            <person name="Muto C."/>
            <person name="Cheng S.J."/>
            <person name="Richter R.A."/>
            <person name="Bruno V.M."/>
            <person name="Liu G."/>
            <person name="Beyhan S."/>
            <person name="Sundermann A.J."/>
            <person name="Mounaud S."/>
            <person name="Pasculle A.W."/>
            <person name="Nierman W.C."/>
            <person name="Driscoll E."/>
            <person name="Cumbie R."/>
            <person name="Clancy C.J."/>
            <person name="Dupont C.L."/>
        </authorList>
    </citation>
    <scope>NUCLEOTIDE SEQUENCE</scope>
    <source>
        <strain evidence="5">GL11</strain>
    </source>
</reference>
<dbReference type="GO" id="GO:0030674">
    <property type="term" value="F:protein-macromolecule adaptor activity"/>
    <property type="evidence" value="ECO:0007669"/>
    <property type="project" value="TreeGrafter"/>
</dbReference>